<dbReference type="GO" id="GO:0006412">
    <property type="term" value="P:translation"/>
    <property type="evidence" value="ECO:0007669"/>
    <property type="project" value="InterPro"/>
</dbReference>
<protein>
    <recommendedName>
        <fullName evidence="4">Ribosomal protein S6</fullName>
    </recommendedName>
</protein>
<accession>A0A176VU34</accession>
<dbReference type="CDD" id="cd15465">
    <property type="entry name" value="bS6_mito"/>
    <property type="match status" value="1"/>
</dbReference>
<evidence type="ECO:0008006" key="4">
    <source>
        <dbReference type="Google" id="ProtNLM"/>
    </source>
</evidence>
<dbReference type="Gene3D" id="3.30.70.60">
    <property type="match status" value="1"/>
</dbReference>
<reference evidence="2" key="1">
    <citation type="submission" date="2016-03" db="EMBL/GenBank/DDBJ databases">
        <title>Mechanisms controlling the formation of the plant cell surface in tip-growing cells are functionally conserved among land plants.</title>
        <authorList>
            <person name="Honkanen S."/>
            <person name="Jones V.A."/>
            <person name="Morieri G."/>
            <person name="Champion C."/>
            <person name="Hetherington A.J."/>
            <person name="Kelly S."/>
            <person name="Saint-Marcoux D."/>
            <person name="Proust H."/>
            <person name="Prescott H."/>
            <person name="Dolan L."/>
        </authorList>
    </citation>
    <scope>NUCLEOTIDE SEQUENCE [LARGE SCALE GENOMIC DNA]</scope>
    <source>
        <tissue evidence="2">Whole gametophyte</tissue>
    </source>
</reference>
<comment type="caution">
    <text evidence="2">The sequence shown here is derived from an EMBL/GenBank/DDBJ whole genome shotgun (WGS) entry which is preliminary data.</text>
</comment>
<proteinExistence type="inferred from homology"/>
<keyword evidence="3" id="KW-1185">Reference proteome</keyword>
<name>A0A176VU34_MARPO</name>
<dbReference type="PANTHER" id="PTHR21011">
    <property type="entry name" value="MITOCHONDRIAL 28S RIBOSOMAL PROTEIN S6"/>
    <property type="match status" value="1"/>
</dbReference>
<dbReference type="GO" id="GO:0005737">
    <property type="term" value="C:cytoplasm"/>
    <property type="evidence" value="ECO:0007669"/>
    <property type="project" value="UniProtKB-ARBA"/>
</dbReference>
<dbReference type="SUPFAM" id="SSF54995">
    <property type="entry name" value="Ribosomal protein S6"/>
    <property type="match status" value="1"/>
</dbReference>
<dbReference type="EMBL" id="LVLJ01002808">
    <property type="protein sequence ID" value="OAE23655.1"/>
    <property type="molecule type" value="Genomic_DNA"/>
</dbReference>
<evidence type="ECO:0000313" key="3">
    <source>
        <dbReference type="Proteomes" id="UP000077202"/>
    </source>
</evidence>
<comment type="similarity">
    <text evidence="1">Belongs to the bacterial ribosomal protein bS6 family.</text>
</comment>
<dbReference type="Pfam" id="PF01250">
    <property type="entry name" value="Ribosomal_S6"/>
    <property type="match status" value="1"/>
</dbReference>
<dbReference type="InterPro" id="IPR035980">
    <property type="entry name" value="Ribosomal_bS6_sf"/>
</dbReference>
<sequence length="182" mass="20302">MPLYDIVLMVKKGVDKKSVVELLSRLGQRVYATRGVITDVKSFGHVNLAYPIKKRDGRHQKAQMMQMTMMVKTSFGEQLSYLNQDERLLRWLVVKSRGDEWLRGPSSSSELNSVSVFNKKNLLFALGACFGLTFSEAISEFKIYGPPPRVHKLKDLCVLENRLTGGISSQINEVGTGSSSSG</sequence>
<dbReference type="GO" id="GO:0005840">
    <property type="term" value="C:ribosome"/>
    <property type="evidence" value="ECO:0007669"/>
    <property type="project" value="InterPro"/>
</dbReference>
<dbReference type="GO" id="GO:0003735">
    <property type="term" value="F:structural constituent of ribosome"/>
    <property type="evidence" value="ECO:0007669"/>
    <property type="project" value="InterPro"/>
</dbReference>
<organism evidence="2 3">
    <name type="scientific">Marchantia polymorpha subsp. ruderalis</name>
    <dbReference type="NCBI Taxonomy" id="1480154"/>
    <lineage>
        <taxon>Eukaryota</taxon>
        <taxon>Viridiplantae</taxon>
        <taxon>Streptophyta</taxon>
        <taxon>Embryophyta</taxon>
        <taxon>Marchantiophyta</taxon>
        <taxon>Marchantiopsida</taxon>
        <taxon>Marchantiidae</taxon>
        <taxon>Marchantiales</taxon>
        <taxon>Marchantiaceae</taxon>
        <taxon>Marchantia</taxon>
    </lineage>
</organism>
<dbReference type="PANTHER" id="PTHR21011:SF1">
    <property type="entry name" value="SMALL RIBOSOMAL SUBUNIT PROTEIN BS6M"/>
    <property type="match status" value="1"/>
</dbReference>
<dbReference type="InterPro" id="IPR000529">
    <property type="entry name" value="Ribosomal_bS6"/>
</dbReference>
<evidence type="ECO:0000256" key="1">
    <source>
        <dbReference type="ARBA" id="ARBA00009512"/>
    </source>
</evidence>
<evidence type="ECO:0000313" key="2">
    <source>
        <dbReference type="EMBL" id="OAE23655.1"/>
    </source>
</evidence>
<dbReference type="GO" id="GO:0070181">
    <property type="term" value="F:small ribosomal subunit rRNA binding"/>
    <property type="evidence" value="ECO:0007669"/>
    <property type="project" value="TreeGrafter"/>
</dbReference>
<dbReference type="AlphaFoldDB" id="A0A176VU34"/>
<dbReference type="Proteomes" id="UP000077202">
    <property type="component" value="Unassembled WGS sequence"/>
</dbReference>
<dbReference type="InterPro" id="IPR014717">
    <property type="entry name" value="Transl_elong_EF1B/ribsomal_bS6"/>
</dbReference>
<gene>
    <name evidence="2" type="ORF">AXG93_2079s1030</name>
</gene>